<dbReference type="UCSC" id="uc057ecu.1">
    <property type="organism name" value="human"/>
</dbReference>
<accession>H0YDQ6</accession>
<keyword evidence="3" id="KW-0963">Cytoplasm</keyword>
<dbReference type="OpenTargets" id="ENSG00000134644"/>
<reference evidence="9" key="4">
    <citation type="submission" date="2025-08" db="UniProtKB">
        <authorList>
            <consortium name="Ensembl"/>
        </authorList>
    </citation>
    <scope>IDENTIFICATION</scope>
</reference>
<evidence type="ECO:0000313" key="10">
    <source>
        <dbReference type="Proteomes" id="UP000005640"/>
    </source>
</evidence>
<dbReference type="SMART" id="SM00025">
    <property type="entry name" value="Pumilio"/>
    <property type="match status" value="1"/>
</dbReference>
<reference evidence="9" key="5">
    <citation type="submission" date="2025-09" db="UniProtKB">
        <authorList>
            <consortium name="Ensembl"/>
        </authorList>
    </citation>
    <scope>IDENTIFICATION</scope>
</reference>
<dbReference type="Bgee" id="ENSG00000134644">
    <property type="expression patterns" value="Expressed in dorsal motor nucleus of vagus nerve and 210 other cell types or tissues"/>
</dbReference>
<gene>
    <name evidence="9" type="primary">PUM1</name>
</gene>
<dbReference type="HGNC" id="HGNC:14957">
    <property type="gene designation" value="PUM1"/>
</dbReference>
<comment type="subcellular location">
    <subcellularLocation>
        <location evidence="1">Cytoplasm</location>
        <location evidence="1">P-body</location>
    </subcellularLocation>
    <subcellularLocation>
        <location evidence="2">Cytoplasmic granule</location>
    </subcellularLocation>
</comment>
<dbReference type="GO" id="GO:0006417">
    <property type="term" value="P:regulation of translation"/>
    <property type="evidence" value="ECO:0007669"/>
    <property type="project" value="UniProtKB-KW"/>
</dbReference>
<evidence type="ECO:0000313" key="9">
    <source>
        <dbReference type="Ensembl" id="ENSP00000434096.1"/>
    </source>
</evidence>
<sequence>FIIDAFKGQVFALSTHPYGCRVIQRILEHCLPDQTLPILEELHQHTEQLVQVVELPVEELRTPVGLCRARVCVFCQ</sequence>
<keyword evidence="10" id="KW-1185">Reference proteome</keyword>
<protein>
    <recommendedName>
        <fullName evidence="7">Pumilio homolog 1</fullName>
    </recommendedName>
</protein>
<evidence type="ECO:0000256" key="3">
    <source>
        <dbReference type="ARBA" id="ARBA00022490"/>
    </source>
</evidence>
<dbReference type="Gene3D" id="1.25.10.10">
    <property type="entry name" value="Leucine-rich Repeat Variant"/>
    <property type="match status" value="1"/>
</dbReference>
<dbReference type="HOGENOM" id="CLU_2660873_0_0_1"/>
<feature type="non-terminal residue" evidence="9">
    <location>
        <position position="1"/>
    </location>
</feature>
<dbReference type="Ensembl" id="ENST00000530669.1">
    <property type="protein sequence ID" value="ENSP00000434096.1"/>
    <property type="gene ID" value="ENSG00000134644.17"/>
</dbReference>
<evidence type="ECO:0000256" key="5">
    <source>
        <dbReference type="ARBA" id="ARBA00022845"/>
    </source>
</evidence>
<proteinExistence type="evidence at protein level"/>
<dbReference type="InterPro" id="IPR011989">
    <property type="entry name" value="ARM-like"/>
</dbReference>
<evidence type="ECO:0007829" key="12">
    <source>
        <dbReference type="ProteomicsDB" id="H0YDQ6"/>
    </source>
</evidence>
<dbReference type="Pfam" id="PF00806">
    <property type="entry name" value="PUF"/>
    <property type="match status" value="1"/>
</dbReference>
<dbReference type="Ensembl" id="ENST00000530669.1">
    <property type="protein sequence ID" value="ENSP00000434096.1"/>
    <property type="gene ID" value="ENSG00000134644.16"/>
</dbReference>
<name>H0YDQ6_HUMAN</name>
<evidence type="ECO:0000256" key="7">
    <source>
        <dbReference type="ARBA" id="ARBA00040564"/>
    </source>
</evidence>
<dbReference type="MassIVE" id="H0YDQ6"/>
<dbReference type="PANTHER" id="PTHR12537:SF1">
    <property type="entry name" value="PUMILIO HOMOLOG 1"/>
    <property type="match status" value="1"/>
</dbReference>
<dbReference type="EMBL" id="AL445235">
    <property type="status" value="NOT_ANNOTATED_CDS"/>
    <property type="molecule type" value="Genomic_DNA"/>
</dbReference>
<dbReference type="Proteomes" id="UP000005640">
    <property type="component" value="Chromosome 1"/>
</dbReference>
<dbReference type="VEuPathDB" id="HostDB:ENSG00000134644"/>
<evidence type="ECO:0000256" key="2">
    <source>
        <dbReference type="ARBA" id="ARBA00004463"/>
    </source>
</evidence>
<dbReference type="OrthoDB" id="668540at2759"/>
<evidence type="ECO:0000256" key="4">
    <source>
        <dbReference type="ARBA" id="ARBA00022737"/>
    </source>
</evidence>
<evidence type="ECO:0000256" key="8">
    <source>
        <dbReference type="PROSITE-ProRule" id="PRU00317"/>
    </source>
</evidence>
<reference evidence="9 10" key="2">
    <citation type="journal article" date="2004" name="Nature">
        <title>Finishing the euchromatic sequence of the human genome.</title>
        <authorList>
            <consortium name="International Human Genome Sequencing Consortium"/>
        </authorList>
    </citation>
    <scope>NUCLEOTIDE SEQUENCE [LARGE SCALE GENOMIC DNA]</scope>
</reference>
<dbReference type="PROSITE" id="PS50302">
    <property type="entry name" value="PUM"/>
    <property type="match status" value="1"/>
</dbReference>
<dbReference type="PANTHER" id="PTHR12537">
    <property type="entry name" value="RNA BINDING PROTEIN PUMILIO-RELATED"/>
    <property type="match status" value="1"/>
</dbReference>
<organism evidence="9 10">
    <name type="scientific">Homo sapiens</name>
    <name type="common">Human</name>
    <dbReference type="NCBI Taxonomy" id="9606"/>
    <lineage>
        <taxon>Eukaryota</taxon>
        <taxon>Metazoa</taxon>
        <taxon>Chordata</taxon>
        <taxon>Craniata</taxon>
        <taxon>Vertebrata</taxon>
        <taxon>Euteleostomi</taxon>
        <taxon>Mammalia</taxon>
        <taxon>Eutheria</taxon>
        <taxon>Euarchontoglires</taxon>
        <taxon>Primates</taxon>
        <taxon>Haplorrhini</taxon>
        <taxon>Catarrhini</taxon>
        <taxon>Hominidae</taxon>
        <taxon>Homo</taxon>
    </lineage>
</organism>
<reference evidence="9 10" key="1">
    <citation type="journal article" date="2001" name="Nature">
        <title>Initial sequencing and analysis of the human genome.</title>
        <authorList>
            <consortium name="International Human Genome Sequencing Consortium"/>
            <person name="Lander E.S."/>
            <person name="Linton L.M."/>
            <person name="Birren B."/>
            <person name="Nusbaum C."/>
            <person name="Zody M.C."/>
            <person name="Baldwin J."/>
            <person name="Devon K."/>
            <person name="Dewar K."/>
            <person name="Doyle M."/>
            <person name="FitzHugh W."/>
            <person name="Funke R."/>
            <person name="Gage D."/>
            <person name="Harris K."/>
            <person name="Heaford A."/>
            <person name="Howland J."/>
            <person name="Kann L."/>
            <person name="Lehoczky J."/>
            <person name="LeVine R."/>
            <person name="McEwan P."/>
            <person name="McKernan K."/>
            <person name="Meldrim J."/>
            <person name="Mesirov J.P."/>
            <person name="Miranda C."/>
            <person name="Morris W."/>
            <person name="Naylor J."/>
            <person name="Raymond C."/>
            <person name="Rosetti M."/>
            <person name="Santos R."/>
            <person name="Sheridan A."/>
            <person name="Sougnez C."/>
            <person name="Stange-Thomann N."/>
            <person name="Stojanovic N."/>
            <person name="Subramanian A."/>
            <person name="Wyman D."/>
            <person name="Rogers J."/>
            <person name="Sulston J."/>
            <person name="Ainscough R."/>
            <person name="Beck S."/>
            <person name="Bentley D."/>
            <person name="Burton J."/>
            <person name="Clee C."/>
            <person name="Carter N."/>
            <person name="Coulson A."/>
            <person name="Deadman R."/>
            <person name="Deloukas P."/>
            <person name="Dunham A."/>
            <person name="Dunham I."/>
            <person name="Durbin R."/>
            <person name="French L."/>
            <person name="Grafham D."/>
            <person name="Gregory S."/>
            <person name="Hubbard T."/>
            <person name="Humphray S."/>
            <person name="Hunt A."/>
            <person name="Jones M."/>
            <person name="Lloyd C."/>
            <person name="McMurray A."/>
            <person name="Matthews L."/>
            <person name="Mercer S."/>
            <person name="Milne S."/>
            <person name="Mullikin J.C."/>
            <person name="Mungall A."/>
            <person name="Plumb R."/>
            <person name="Ross M."/>
            <person name="Shownkeen R."/>
            <person name="Sims S."/>
            <person name="Waterston R.H."/>
            <person name="Wilson R.K."/>
            <person name="Hillier L.W."/>
            <person name="McPherson J.D."/>
            <person name="Marra M.A."/>
            <person name="Mardis E.R."/>
            <person name="Fulton L.A."/>
            <person name="Chinwalla A.T."/>
            <person name="Pepin K.H."/>
            <person name="Gish W.R."/>
            <person name="Chissoe S.L."/>
            <person name="Wendl M.C."/>
            <person name="Delehaunty K.D."/>
            <person name="Miner T.L."/>
            <person name="Delehaunty A."/>
            <person name="Kramer J.B."/>
            <person name="Cook L.L."/>
            <person name="Fulton R.S."/>
            <person name="Johnson D.L."/>
            <person name="Minx P.J."/>
            <person name="Clifton S.W."/>
            <person name="Hawkins T."/>
            <person name="Branscomb E."/>
            <person name="Predki P."/>
            <person name="Richardson P."/>
            <person name="Wenning S."/>
            <person name="Slezak T."/>
            <person name="Doggett N."/>
            <person name="Cheng J.F."/>
            <person name="Olsen A."/>
            <person name="Lucas S."/>
            <person name="Elkin C."/>
            <person name="Uberbacher E."/>
            <person name="Frazier M."/>
            <person name="Gibbs R.A."/>
            <person name="Muzny D.M."/>
            <person name="Scherer S.E."/>
            <person name="Bouck J.B."/>
            <person name="Sodergren E.J."/>
            <person name="Worley K.C."/>
            <person name="Rives C.M."/>
            <person name="Gorrell J.H."/>
            <person name="Metzker M.L."/>
            <person name="Naylor S.L."/>
            <person name="Kucherlapati R.S."/>
            <person name="Nelson D.L."/>
            <person name="Weinstock G.M."/>
            <person name="Sakaki Y."/>
            <person name="Fujiyama A."/>
            <person name="Hattori M."/>
            <person name="Yada T."/>
            <person name="Toyoda A."/>
            <person name="Itoh T."/>
            <person name="Kawagoe C."/>
            <person name="Watanabe H."/>
            <person name="Totoki Y."/>
            <person name="Taylor T."/>
            <person name="Weissenbach J."/>
            <person name="Heilig R."/>
            <person name="Saurin W."/>
            <person name="Artiguenave F."/>
            <person name="Brottier P."/>
            <person name="Bruls T."/>
            <person name="Pelletier E."/>
            <person name="Robert C."/>
            <person name="Wincker P."/>
            <person name="Smith D.R."/>
            <person name="Doucette-Stamm L."/>
            <person name="Rubenfield M."/>
            <person name="Weinstock K."/>
            <person name="Lee H.M."/>
            <person name="Dubois J."/>
            <person name="Rosenthal A."/>
            <person name="Platzer M."/>
            <person name="Nyakatura G."/>
            <person name="Taudien S."/>
            <person name="Rump A."/>
            <person name="Yang H."/>
            <person name="Yu J."/>
            <person name="Wang J."/>
            <person name="Huang G."/>
            <person name="Gu J."/>
            <person name="Hood L."/>
            <person name="Rowen L."/>
            <person name="Madan A."/>
            <person name="Qin S."/>
            <person name="Davis R.W."/>
            <person name="Federspiel N.A."/>
            <person name="Abola A.P."/>
            <person name="Proctor M.J."/>
            <person name="Myers R.M."/>
            <person name="Schmutz J."/>
            <person name="Dickson M."/>
            <person name="Grimwood J."/>
            <person name="Cox D.R."/>
            <person name="Olson M.V."/>
            <person name="Kaul R."/>
            <person name="Raymond C."/>
            <person name="Shimizu N."/>
            <person name="Kawasaki K."/>
            <person name="Minoshima S."/>
            <person name="Evans G.A."/>
            <person name="Athanasiou M."/>
            <person name="Schultz R."/>
            <person name="Roe B.A."/>
            <person name="Chen F."/>
            <person name="Pan H."/>
            <person name="Ramser J."/>
            <person name="Lehrach H."/>
            <person name="Reinhardt R."/>
            <person name="McCombie W.R."/>
            <person name="de la Bastide M."/>
            <person name="Dedhia N."/>
            <person name="Blocker H."/>
            <person name="Hornischer K."/>
            <person name="Nordsiek G."/>
            <person name="Agarwala R."/>
            <person name="Aravind L."/>
            <person name="Bailey J.A."/>
            <person name="Bateman A."/>
            <person name="Batzoglou S."/>
            <person name="Birney E."/>
            <person name="Bork P."/>
            <person name="Brown D.G."/>
            <person name="Burge C.B."/>
            <person name="Cerutti L."/>
            <person name="Chen H.C."/>
            <person name="Church D."/>
            <person name="Clamp M."/>
            <person name="Copley R.R."/>
            <person name="Doerks T."/>
            <person name="Eddy S.R."/>
            <person name="Eichler E.E."/>
            <person name="Furey T.S."/>
            <person name="Galagan J."/>
            <person name="Gilbert J.G."/>
            <person name="Harmon C."/>
            <person name="Hayashizaki Y."/>
            <person name="Haussler D."/>
            <person name="Hermjakob H."/>
            <person name="Hokamp K."/>
            <person name="Jang W."/>
            <person name="Johnson L.S."/>
            <person name="Jones T.A."/>
            <person name="Kasif S."/>
            <person name="Kaspryzk A."/>
            <person name="Kennedy S."/>
            <person name="Kent W.J."/>
            <person name="Kitts P."/>
            <person name="Koonin E.V."/>
            <person name="Korf I."/>
            <person name="Kulp D."/>
            <person name="Lancet D."/>
            <person name="Lowe T.M."/>
            <person name="McLysaght A."/>
            <person name="Mikkelsen T."/>
            <person name="Moran J.V."/>
            <person name="Mulder N."/>
            <person name="Pollara V.J."/>
            <person name="Ponting C.P."/>
            <person name="Schuler G."/>
            <person name="Schultz J."/>
            <person name="Slater G."/>
            <person name="Smit A.F."/>
            <person name="Stupka E."/>
            <person name="Szustakowski J."/>
            <person name="Thierry-Mieg D."/>
            <person name="Thierry-Mieg J."/>
            <person name="Wagner L."/>
            <person name="Wallis J."/>
            <person name="Wheeler R."/>
            <person name="Williams A."/>
            <person name="Wolf Y.I."/>
            <person name="Wolfe K.H."/>
            <person name="Yang S.P."/>
            <person name="Yeh R.F."/>
            <person name="Collins F."/>
            <person name="Guyer M.S."/>
            <person name="Peterson J."/>
            <person name="Felsenfeld A."/>
            <person name="Wetterstrand K.A."/>
            <person name="Patrinos A."/>
            <person name="Morgan M.J."/>
            <person name="de Jong P."/>
            <person name="Catanese J.J."/>
            <person name="Osoegawa K."/>
            <person name="Shizuya H."/>
            <person name="Choi S."/>
            <person name="Chen Y.J."/>
        </authorList>
    </citation>
    <scope>NUCLEOTIDE SEQUENCE [LARGE SCALE GENOMIC DNA]</scope>
</reference>
<dbReference type="InterPro" id="IPR001313">
    <property type="entry name" value="Pumilio_RNA-bd_rpt"/>
</dbReference>
<dbReference type="SMR" id="H0YDQ6"/>
<keyword evidence="11 12" id="KW-1267">Proteomics identification</keyword>
<dbReference type="ExpressionAtlas" id="H0YDQ6">
    <property type="expression patterns" value="baseline and differential"/>
</dbReference>
<evidence type="ECO:0000256" key="1">
    <source>
        <dbReference type="ARBA" id="ARBA00004201"/>
    </source>
</evidence>
<dbReference type="SUPFAM" id="SSF48371">
    <property type="entry name" value="ARM repeat"/>
    <property type="match status" value="1"/>
</dbReference>
<feature type="repeat" description="Pumilio" evidence="8">
    <location>
        <begin position="5"/>
        <end position="40"/>
    </location>
</feature>
<dbReference type="GO" id="GO:0003723">
    <property type="term" value="F:RNA binding"/>
    <property type="evidence" value="ECO:0007669"/>
    <property type="project" value="UniProtKB-KW"/>
</dbReference>
<dbReference type="GeneTree" id="ENSGT00940000158079"/>
<dbReference type="GO" id="GO:0000932">
    <property type="term" value="C:P-body"/>
    <property type="evidence" value="ECO:0007669"/>
    <property type="project" value="UniProtKB-SubCell"/>
</dbReference>
<keyword evidence="4" id="KW-0677">Repeat</keyword>
<dbReference type="InterPro" id="IPR016024">
    <property type="entry name" value="ARM-type_fold"/>
</dbReference>
<evidence type="ECO:0007829" key="11">
    <source>
        <dbReference type="PeptideAtlas" id="H0YDQ6"/>
    </source>
</evidence>
<dbReference type="EMBL" id="AL356320">
    <property type="status" value="NOT_ANNOTATED_CDS"/>
    <property type="molecule type" value="Genomic_DNA"/>
</dbReference>
<dbReference type="ChiTaRS" id="PUM1">
    <property type="organism name" value="human"/>
</dbReference>
<keyword evidence="6" id="KW-0694">RNA-binding</keyword>
<keyword evidence="5" id="KW-0810">Translation regulation</keyword>
<reference evidence="9 10" key="3">
    <citation type="journal article" date="2006" name="Nature">
        <title>The DNA sequence and biological annotation of human chromosome 1.</title>
        <authorList>
            <person name="Gregory S.G."/>
            <person name="Barlow K.F."/>
            <person name="McLay K.E."/>
            <person name="Kaul R."/>
            <person name="Swarbreck D."/>
            <person name="Dunham A."/>
            <person name="Scott C.E."/>
            <person name="Howe K.L."/>
            <person name="Woodfine K."/>
            <person name="Spencer C.C."/>
            <person name="Jones M.C."/>
            <person name="Gillson C."/>
            <person name="Searle S."/>
            <person name="Zhou Y."/>
            <person name="Kokocinski F."/>
            <person name="McDonald L."/>
            <person name="Evans R."/>
            <person name="Phillips K."/>
            <person name="Atkinson A."/>
            <person name="Cooper R."/>
            <person name="Jones C."/>
            <person name="Hall R.E."/>
            <person name="Andrews T.D."/>
            <person name="Lloyd C."/>
            <person name="Ainscough R."/>
            <person name="Almeida J.P."/>
            <person name="Ambrose K.D."/>
            <person name="Anderson F."/>
            <person name="Andrew R.W."/>
            <person name="Ashwell R.I."/>
            <person name="Aubin K."/>
            <person name="Babbage A.K."/>
            <person name="Bagguley C.L."/>
            <person name="Bailey J."/>
            <person name="Beasley H."/>
            <person name="Bethel G."/>
            <person name="Bird C.P."/>
            <person name="Bray-Allen S."/>
            <person name="Brown J.Y."/>
            <person name="Brown A.J."/>
            <person name="Buckley D."/>
            <person name="Burton J."/>
            <person name="Bye J."/>
            <person name="Carder C."/>
            <person name="Chapman J.C."/>
            <person name="Clark S.Y."/>
            <person name="Clarke G."/>
            <person name="Clee C."/>
            <person name="Cobley V."/>
            <person name="Collier R.E."/>
            <person name="Corby N."/>
            <person name="Coville G.J."/>
            <person name="Davies J."/>
            <person name="Deadman R."/>
            <person name="Dunn M."/>
            <person name="Earthrowl M."/>
            <person name="Ellington A.G."/>
            <person name="Errington H."/>
            <person name="Frankish A."/>
            <person name="Frankland J."/>
            <person name="French L."/>
            <person name="Garner P."/>
            <person name="Garnett J."/>
            <person name="Gay L."/>
            <person name="Ghori M.R."/>
            <person name="Gibson R."/>
            <person name="Gilby L.M."/>
            <person name="Gillett W."/>
            <person name="Glithero R.J."/>
            <person name="Grafham D.V."/>
            <person name="Griffiths C."/>
            <person name="Griffiths-Jones S."/>
            <person name="Grocock R."/>
            <person name="Hammond S."/>
            <person name="Harrison E.S."/>
            <person name="Hart E."/>
            <person name="Haugen E."/>
            <person name="Heath P.D."/>
            <person name="Holmes S."/>
            <person name="Holt K."/>
            <person name="Howden P.J."/>
            <person name="Hunt A.R."/>
            <person name="Hunt S.E."/>
            <person name="Hunter G."/>
            <person name="Isherwood J."/>
            <person name="James R."/>
            <person name="Johnson C."/>
            <person name="Johnson D."/>
            <person name="Joy A."/>
            <person name="Kay M."/>
            <person name="Kershaw J.K."/>
            <person name="Kibukawa M."/>
            <person name="Kimberley A.M."/>
            <person name="King A."/>
            <person name="Knights A.J."/>
            <person name="Lad H."/>
            <person name="Laird G."/>
            <person name="Lawlor S."/>
            <person name="Leongamornlert D.A."/>
            <person name="Lloyd D.M."/>
            <person name="Loveland J."/>
            <person name="Lovell J."/>
            <person name="Lush M.J."/>
            <person name="Lyne R."/>
            <person name="Martin S."/>
            <person name="Mashreghi-Mohammadi M."/>
            <person name="Matthews L."/>
            <person name="Matthews N.S."/>
            <person name="McLaren S."/>
            <person name="Milne S."/>
            <person name="Mistry S."/>
            <person name="Moore M.J."/>
            <person name="Nickerson T."/>
            <person name="O'Dell C.N."/>
            <person name="Oliver K."/>
            <person name="Palmeiri A."/>
            <person name="Palmer S.A."/>
            <person name="Parker A."/>
            <person name="Patel D."/>
            <person name="Pearce A.V."/>
            <person name="Peck A.I."/>
            <person name="Pelan S."/>
            <person name="Phelps K."/>
            <person name="Phillimore B.J."/>
            <person name="Plumb R."/>
            <person name="Rajan J."/>
            <person name="Raymond C."/>
            <person name="Rouse G."/>
            <person name="Saenphimmachak C."/>
            <person name="Sehra H.K."/>
            <person name="Sheridan E."/>
            <person name="Shownkeen R."/>
            <person name="Sims S."/>
            <person name="Skuce C.D."/>
            <person name="Smith M."/>
            <person name="Steward C."/>
            <person name="Subramanian S."/>
            <person name="Sycamore N."/>
            <person name="Tracey A."/>
            <person name="Tromans A."/>
            <person name="Van Helmond Z."/>
            <person name="Wall M."/>
            <person name="Wallis J.M."/>
            <person name="White S."/>
            <person name="Whitehead S.L."/>
            <person name="Wilkinson J.E."/>
            <person name="Willey D.L."/>
            <person name="Williams H."/>
            <person name="Wilming L."/>
            <person name="Wray P.W."/>
            <person name="Wu Z."/>
            <person name="Coulson A."/>
            <person name="Vaudin M."/>
            <person name="Sulston J.E."/>
            <person name="Durbin R."/>
            <person name="Hubbard T."/>
            <person name="Wooster R."/>
            <person name="Dunham I."/>
            <person name="Carter N.P."/>
            <person name="McVean G."/>
            <person name="Ross M.T."/>
            <person name="Harrow J."/>
            <person name="Olson M.V."/>
            <person name="Beck S."/>
            <person name="Rogers J."/>
            <person name="Bentley D.R."/>
            <person name="Banerjee R."/>
            <person name="Bryant S.P."/>
            <person name="Burford D.C."/>
            <person name="Burrill W.D."/>
            <person name="Clegg S.M."/>
            <person name="Dhami P."/>
            <person name="Dovey O."/>
            <person name="Faulkner L.M."/>
            <person name="Gribble S.M."/>
            <person name="Langford C.F."/>
            <person name="Pandian R.D."/>
            <person name="Porter K.M."/>
            <person name="Prigmore E."/>
        </authorList>
    </citation>
    <scope>NUCLEOTIDE SEQUENCE [LARGE SCALE GENOMIC DNA]</scope>
</reference>
<dbReference type="AlphaFoldDB" id="H0YDQ6"/>
<dbReference type="ProteomicsDB" id="37475"/>
<evidence type="ECO:0000256" key="6">
    <source>
        <dbReference type="ARBA" id="ARBA00022884"/>
    </source>
</evidence>